<sequence>MIGLLLLAAAAVDDPLARVKQRLAPENPCVVDPNSTDVTVCGLRRADRLRVPFLVATPGDPRREAVSAERNRLLHRTNPIEDLSPFLVGGGMAGARVSVGADGTRAETLRTLAP</sequence>
<name>A0A1H8ANR1_9SPHN</name>
<protein>
    <submittedName>
        <fullName evidence="1">Uncharacterized protein</fullName>
    </submittedName>
</protein>
<dbReference type="OrthoDB" id="7568822at2"/>
<dbReference type="AlphaFoldDB" id="A0A1H8ANR1"/>
<gene>
    <name evidence="1" type="ORF">SAMN05192583_0962</name>
</gene>
<dbReference type="RefSeq" id="WP_093664344.1">
    <property type="nucleotide sequence ID" value="NZ_FOCF01000002.1"/>
</dbReference>
<dbReference type="EMBL" id="FOCF01000002">
    <property type="protein sequence ID" value="SEM71458.1"/>
    <property type="molecule type" value="Genomic_DNA"/>
</dbReference>
<organism evidence="1 2">
    <name type="scientific">Sphingomonas gellani</name>
    <dbReference type="NCBI Taxonomy" id="1166340"/>
    <lineage>
        <taxon>Bacteria</taxon>
        <taxon>Pseudomonadati</taxon>
        <taxon>Pseudomonadota</taxon>
        <taxon>Alphaproteobacteria</taxon>
        <taxon>Sphingomonadales</taxon>
        <taxon>Sphingomonadaceae</taxon>
        <taxon>Sphingomonas</taxon>
    </lineage>
</organism>
<dbReference type="Proteomes" id="UP000199206">
    <property type="component" value="Unassembled WGS sequence"/>
</dbReference>
<accession>A0A1H8ANR1</accession>
<evidence type="ECO:0000313" key="1">
    <source>
        <dbReference type="EMBL" id="SEM71458.1"/>
    </source>
</evidence>
<reference evidence="2" key="1">
    <citation type="submission" date="2016-10" db="EMBL/GenBank/DDBJ databases">
        <authorList>
            <person name="Varghese N."/>
            <person name="Submissions S."/>
        </authorList>
    </citation>
    <scope>NUCLEOTIDE SEQUENCE [LARGE SCALE GENOMIC DNA]</scope>
    <source>
        <strain evidence="2">S6-262</strain>
    </source>
</reference>
<keyword evidence="2" id="KW-1185">Reference proteome</keyword>
<proteinExistence type="predicted"/>
<evidence type="ECO:0000313" key="2">
    <source>
        <dbReference type="Proteomes" id="UP000199206"/>
    </source>
</evidence>
<dbReference type="STRING" id="1166340.SAMN05192583_0962"/>